<evidence type="ECO:0000256" key="5">
    <source>
        <dbReference type="ARBA" id="ARBA00022989"/>
    </source>
</evidence>
<keyword evidence="3" id="KW-0808">Transferase</keyword>
<keyword evidence="4" id="KW-0812">Transmembrane</keyword>
<evidence type="ECO:0000256" key="6">
    <source>
        <dbReference type="ARBA" id="ARBA00023136"/>
    </source>
</evidence>
<dbReference type="InterPro" id="IPR044845">
    <property type="entry name" value="HPAT/SRGT1-like"/>
</dbReference>
<protein>
    <recommendedName>
        <fullName evidence="7">Hydroxyproline O-arabinosyltransferase-like domain-containing protein</fullName>
    </recommendedName>
</protein>
<dbReference type="Proteomes" id="UP000232323">
    <property type="component" value="Unassembled WGS sequence"/>
</dbReference>
<evidence type="ECO:0000256" key="4">
    <source>
        <dbReference type="ARBA" id="ARBA00022692"/>
    </source>
</evidence>
<evidence type="ECO:0000313" key="9">
    <source>
        <dbReference type="Proteomes" id="UP000232323"/>
    </source>
</evidence>
<feature type="domain" description="Hydroxyproline O-arabinosyltransferase-like" evidence="7">
    <location>
        <begin position="40"/>
        <end position="348"/>
    </location>
</feature>
<keyword evidence="2" id="KW-0328">Glycosyltransferase</keyword>
<dbReference type="AlphaFoldDB" id="A0A250X7K3"/>
<evidence type="ECO:0000256" key="3">
    <source>
        <dbReference type="ARBA" id="ARBA00022679"/>
    </source>
</evidence>
<dbReference type="STRING" id="1157962.A0A250X7K3"/>
<dbReference type="GO" id="GO:0016757">
    <property type="term" value="F:glycosyltransferase activity"/>
    <property type="evidence" value="ECO:0007669"/>
    <property type="project" value="UniProtKB-KW"/>
</dbReference>
<reference evidence="8 9" key="1">
    <citation type="submission" date="2017-08" db="EMBL/GenBank/DDBJ databases">
        <title>Acidophilic green algal genome provides insights into adaptation to an acidic environment.</title>
        <authorList>
            <person name="Hirooka S."/>
            <person name="Hirose Y."/>
            <person name="Kanesaki Y."/>
            <person name="Higuchi S."/>
            <person name="Fujiwara T."/>
            <person name="Onuma R."/>
            <person name="Era A."/>
            <person name="Ohbayashi R."/>
            <person name="Uzuka A."/>
            <person name="Nozaki H."/>
            <person name="Yoshikawa H."/>
            <person name="Miyagishima S.Y."/>
        </authorList>
    </citation>
    <scope>NUCLEOTIDE SEQUENCE [LARGE SCALE GENOMIC DNA]</scope>
    <source>
        <strain evidence="8 9">NIES-2499</strain>
    </source>
</reference>
<proteinExistence type="predicted"/>
<dbReference type="EMBL" id="BEGY01000036">
    <property type="protein sequence ID" value="GAX78872.1"/>
    <property type="molecule type" value="Genomic_DNA"/>
</dbReference>
<keyword evidence="5" id="KW-1133">Transmembrane helix</keyword>
<sequence>MAAETYAVPHAIQSPCPDAVVVNKINVISSSVVIHNSRKFHVLTTCQGFANQWQIRIHYYWYKRQRERCEASGACDMGGFTRILHSGQPDDLMDEVPTLVVDKLPDAALKDSFYVVLNRPFAFQQWLKKVSIPERYVLMAEADHLFLRPMPNMMAGEAPGAALFTYINPDQYGSIVRKFVGDVSDEEVKKIPRIGNSPTMLSVEDLRSLASVWYTVTMGIFNDDEAHKAWNWVLEMYGYALATYMQKQHVGLKTYENFLAHPPWDKKEVTEKGEPFYLLHLTYPMKYNASGGLTEKDEEIVWKFDKRLYMENPPPRNLAQPPETVKSDLARLIISMFNEATDTIPCWDRYVSDKVVTTKC</sequence>
<evidence type="ECO:0000256" key="1">
    <source>
        <dbReference type="ARBA" id="ARBA00004167"/>
    </source>
</evidence>
<keyword evidence="6" id="KW-0472">Membrane</keyword>
<dbReference type="PANTHER" id="PTHR31485">
    <property type="entry name" value="PEPTIDYL SERINE ALPHA-GALACTOSYLTRANSFERASE"/>
    <property type="match status" value="1"/>
</dbReference>
<gene>
    <name evidence="8" type="ORF">CEUSTIGMA_g6311.t1</name>
</gene>
<comment type="caution">
    <text evidence="8">The sequence shown here is derived from an EMBL/GenBank/DDBJ whole genome shotgun (WGS) entry which is preliminary data.</text>
</comment>
<dbReference type="Pfam" id="PF23452">
    <property type="entry name" value="HPAT"/>
    <property type="match status" value="1"/>
</dbReference>
<evidence type="ECO:0000313" key="8">
    <source>
        <dbReference type="EMBL" id="GAX78872.1"/>
    </source>
</evidence>
<name>A0A250X7K3_9CHLO</name>
<dbReference type="InterPro" id="IPR056508">
    <property type="entry name" value="HPAT-like"/>
</dbReference>
<accession>A0A250X7K3</accession>
<evidence type="ECO:0000259" key="7">
    <source>
        <dbReference type="Pfam" id="PF23452"/>
    </source>
</evidence>
<organism evidence="8 9">
    <name type="scientific">Chlamydomonas eustigma</name>
    <dbReference type="NCBI Taxonomy" id="1157962"/>
    <lineage>
        <taxon>Eukaryota</taxon>
        <taxon>Viridiplantae</taxon>
        <taxon>Chlorophyta</taxon>
        <taxon>core chlorophytes</taxon>
        <taxon>Chlorophyceae</taxon>
        <taxon>CS clade</taxon>
        <taxon>Chlamydomonadales</taxon>
        <taxon>Chlamydomonadaceae</taxon>
        <taxon>Chlamydomonas</taxon>
    </lineage>
</organism>
<evidence type="ECO:0000256" key="2">
    <source>
        <dbReference type="ARBA" id="ARBA00022676"/>
    </source>
</evidence>
<dbReference type="PANTHER" id="PTHR31485:SF4">
    <property type="entry name" value="HYDROXYPROLINE O-ARABINOSYLTRANSFERASE RDN1"/>
    <property type="match status" value="1"/>
</dbReference>
<dbReference type="GO" id="GO:0016020">
    <property type="term" value="C:membrane"/>
    <property type="evidence" value="ECO:0007669"/>
    <property type="project" value="UniProtKB-SubCell"/>
</dbReference>
<dbReference type="OrthoDB" id="10259977at2759"/>
<keyword evidence="9" id="KW-1185">Reference proteome</keyword>
<comment type="subcellular location">
    <subcellularLocation>
        <location evidence="1">Membrane</location>
        <topology evidence="1">Single-pass membrane protein</topology>
    </subcellularLocation>
</comment>